<evidence type="ECO:0000313" key="2">
    <source>
        <dbReference type="Proteomes" id="UP000662572"/>
    </source>
</evidence>
<organism evidence="1 2">
    <name type="scientific">Asticcacaulis endophyticus</name>
    <dbReference type="NCBI Taxonomy" id="1395890"/>
    <lineage>
        <taxon>Bacteria</taxon>
        <taxon>Pseudomonadati</taxon>
        <taxon>Pseudomonadota</taxon>
        <taxon>Alphaproteobacteria</taxon>
        <taxon>Caulobacterales</taxon>
        <taxon>Caulobacteraceae</taxon>
        <taxon>Asticcacaulis</taxon>
    </lineage>
</organism>
<reference evidence="1" key="2">
    <citation type="submission" date="2020-09" db="EMBL/GenBank/DDBJ databases">
        <authorList>
            <person name="Sun Q."/>
            <person name="Kim S."/>
        </authorList>
    </citation>
    <scope>NUCLEOTIDE SEQUENCE</scope>
    <source>
        <strain evidence="1">KCTC 32296</strain>
    </source>
</reference>
<dbReference type="Proteomes" id="UP000662572">
    <property type="component" value="Unassembled WGS sequence"/>
</dbReference>
<accession>A0A918UT57</accession>
<dbReference type="Pfam" id="PF04299">
    <property type="entry name" value="FMN_bind_2"/>
    <property type="match status" value="1"/>
</dbReference>
<dbReference type="AlphaFoldDB" id="A0A918UT57"/>
<sequence>MMDPKPSKYAPHSDADIVSLIEAHPFAWIVSAGSGFGATPLPLRPRCDTDGKLIAFAGHFARSNAQVERLKSHPRALILFMGPHAYMSPSWMADRTQAPTWNYMSAAFECDLSFIEDADEIEADLNDLIAAMETDRSNGWSMAEMGERAHRLARGIIGFRADIVSQNAAFKLGQDERDDVFTDILNGLAQEGEHGLTQHMRTYNTDRA</sequence>
<dbReference type="Gene3D" id="2.30.110.10">
    <property type="entry name" value="Electron Transport, Fmn-binding Protein, Chain A"/>
    <property type="match status" value="1"/>
</dbReference>
<protein>
    <recommendedName>
        <fullName evidence="3">FMN-binding negative transcriptional regulator</fullName>
    </recommendedName>
</protein>
<comment type="caution">
    <text evidence="1">The sequence shown here is derived from an EMBL/GenBank/DDBJ whole genome shotgun (WGS) entry which is preliminary data.</text>
</comment>
<dbReference type="PIRSF" id="PIRSF010372">
    <property type="entry name" value="PaiB"/>
    <property type="match status" value="1"/>
</dbReference>
<evidence type="ECO:0000313" key="1">
    <source>
        <dbReference type="EMBL" id="GGZ33147.1"/>
    </source>
</evidence>
<dbReference type="InterPro" id="IPR007396">
    <property type="entry name" value="TR_PAI2-type"/>
</dbReference>
<gene>
    <name evidence="1" type="ORF">GCM10011273_19290</name>
</gene>
<name>A0A918UT57_9CAUL</name>
<dbReference type="PANTHER" id="PTHR35802:SF1">
    <property type="entry name" value="PROTEASE SYNTHASE AND SPORULATION PROTEIN PAI 2"/>
    <property type="match status" value="1"/>
</dbReference>
<dbReference type="EMBL" id="BMZB01000002">
    <property type="protein sequence ID" value="GGZ33147.1"/>
    <property type="molecule type" value="Genomic_DNA"/>
</dbReference>
<evidence type="ECO:0008006" key="3">
    <source>
        <dbReference type="Google" id="ProtNLM"/>
    </source>
</evidence>
<dbReference type="SUPFAM" id="SSF50475">
    <property type="entry name" value="FMN-binding split barrel"/>
    <property type="match status" value="1"/>
</dbReference>
<reference evidence="1" key="1">
    <citation type="journal article" date="2014" name="Int. J. Syst. Evol. Microbiol.">
        <title>Complete genome sequence of Corynebacterium casei LMG S-19264T (=DSM 44701T), isolated from a smear-ripened cheese.</title>
        <authorList>
            <consortium name="US DOE Joint Genome Institute (JGI-PGF)"/>
            <person name="Walter F."/>
            <person name="Albersmeier A."/>
            <person name="Kalinowski J."/>
            <person name="Ruckert C."/>
        </authorList>
    </citation>
    <scope>NUCLEOTIDE SEQUENCE</scope>
    <source>
        <strain evidence="1">KCTC 32296</strain>
    </source>
</reference>
<dbReference type="PANTHER" id="PTHR35802">
    <property type="entry name" value="PROTEASE SYNTHASE AND SPORULATION PROTEIN PAI 2"/>
    <property type="match status" value="1"/>
</dbReference>
<keyword evidence="2" id="KW-1185">Reference proteome</keyword>
<dbReference type="RefSeq" id="WP_189486247.1">
    <property type="nucleotide sequence ID" value="NZ_BMZB01000002.1"/>
</dbReference>
<dbReference type="InterPro" id="IPR012349">
    <property type="entry name" value="Split_barrel_FMN-bd"/>
</dbReference>
<proteinExistence type="predicted"/>